<reference evidence="1 2" key="1">
    <citation type="journal article" date="2015" name="Stand. Genomic Sci.">
        <title>Genomic Encyclopedia of Bacterial and Archaeal Type Strains, Phase III: the genomes of soil and plant-associated and newly described type strains.</title>
        <authorList>
            <person name="Whitman W.B."/>
            <person name="Woyke T."/>
            <person name="Klenk H.P."/>
            <person name="Zhou Y."/>
            <person name="Lilburn T.G."/>
            <person name="Beck B.J."/>
            <person name="De Vos P."/>
            <person name="Vandamme P."/>
            <person name="Eisen J.A."/>
            <person name="Garrity G."/>
            <person name="Hugenholtz P."/>
            <person name="Kyrpides N.C."/>
        </authorList>
    </citation>
    <scope>NUCLEOTIDE SEQUENCE [LARGE SCALE GENOMIC DNA]</scope>
    <source>
        <strain evidence="1 2">CGMCC 1.7271</strain>
    </source>
</reference>
<accession>A0A562SGR7</accession>
<evidence type="ECO:0000313" key="2">
    <source>
        <dbReference type="Proteomes" id="UP000316167"/>
    </source>
</evidence>
<proteinExistence type="predicted"/>
<dbReference type="AlphaFoldDB" id="A0A562SGR7"/>
<organism evidence="1 2">
    <name type="scientific">Lacibacter cauensis</name>
    <dbReference type="NCBI Taxonomy" id="510947"/>
    <lineage>
        <taxon>Bacteria</taxon>
        <taxon>Pseudomonadati</taxon>
        <taxon>Bacteroidota</taxon>
        <taxon>Chitinophagia</taxon>
        <taxon>Chitinophagales</taxon>
        <taxon>Chitinophagaceae</taxon>
        <taxon>Lacibacter</taxon>
    </lineage>
</organism>
<keyword evidence="2" id="KW-1185">Reference proteome</keyword>
<dbReference type="Proteomes" id="UP000316167">
    <property type="component" value="Unassembled WGS sequence"/>
</dbReference>
<comment type="caution">
    <text evidence="1">The sequence shown here is derived from an EMBL/GenBank/DDBJ whole genome shotgun (WGS) entry which is preliminary data.</text>
</comment>
<dbReference type="EMBL" id="VLLE01000005">
    <property type="protein sequence ID" value="TWI80378.1"/>
    <property type="molecule type" value="Genomic_DNA"/>
</dbReference>
<dbReference type="RefSeq" id="WP_199758281.1">
    <property type="nucleotide sequence ID" value="NZ_VLLE01000005.1"/>
</dbReference>
<gene>
    <name evidence="1" type="ORF">IQ13_3055</name>
</gene>
<evidence type="ECO:0000313" key="1">
    <source>
        <dbReference type="EMBL" id="TWI80378.1"/>
    </source>
</evidence>
<protein>
    <submittedName>
        <fullName evidence="1">Uncharacterized protein</fullName>
    </submittedName>
</protein>
<sequence length="167" mass="19604">MKINLKSIFGNKRTSPDKSSAEKVEIVHDKHVDFYYTNIINSIILYTFDATKLEEMAPILIEPLTELYEELEYAFTPVCFETVFRLGVIDSTFKNELLEFKKEVDNIPAEIWDWEFIDSHETWITIRNKAYLLLEKLGVANRTYNDDFTTIYDNEGNIIRKGKNFGK</sequence>
<name>A0A562SGR7_9BACT</name>